<dbReference type="RefSeq" id="WP_046994770.1">
    <property type="nucleotide sequence ID" value="NZ_JAIT01000033.1"/>
</dbReference>
<gene>
    <name evidence="2" type="ORF">AF77_05085</name>
</gene>
<dbReference type="AlphaFoldDB" id="A0A837JCP5"/>
<keyword evidence="1" id="KW-0472">Membrane</keyword>
<dbReference type="Proteomes" id="UP000035462">
    <property type="component" value="Unassembled WGS sequence"/>
</dbReference>
<feature type="transmembrane region" description="Helical" evidence="1">
    <location>
        <begin position="217"/>
        <end position="236"/>
    </location>
</feature>
<accession>A0A837JCP5</accession>
<organism evidence="2 3">
    <name type="scientific">Aliarcobacter butzleri L352</name>
    <dbReference type="NCBI Taxonomy" id="1447260"/>
    <lineage>
        <taxon>Bacteria</taxon>
        <taxon>Pseudomonadati</taxon>
        <taxon>Campylobacterota</taxon>
        <taxon>Epsilonproteobacteria</taxon>
        <taxon>Campylobacterales</taxon>
        <taxon>Arcobacteraceae</taxon>
        <taxon>Aliarcobacter</taxon>
    </lineage>
</organism>
<proteinExistence type="predicted"/>
<evidence type="ECO:0000313" key="3">
    <source>
        <dbReference type="Proteomes" id="UP000035462"/>
    </source>
</evidence>
<dbReference type="EMBL" id="JAIT01000033">
    <property type="protein sequence ID" value="KLE05302.1"/>
    <property type="molecule type" value="Genomic_DNA"/>
</dbReference>
<keyword evidence="1" id="KW-0812">Transmembrane</keyword>
<feature type="transmembrane region" description="Helical" evidence="1">
    <location>
        <begin position="68"/>
        <end position="93"/>
    </location>
</feature>
<feature type="transmembrane region" description="Helical" evidence="1">
    <location>
        <begin position="6"/>
        <end position="24"/>
    </location>
</feature>
<evidence type="ECO:0000313" key="2">
    <source>
        <dbReference type="EMBL" id="KLE05302.1"/>
    </source>
</evidence>
<evidence type="ECO:0000256" key="1">
    <source>
        <dbReference type="SAM" id="Phobius"/>
    </source>
</evidence>
<protein>
    <submittedName>
        <fullName evidence="2">Uncharacterized protein</fullName>
    </submittedName>
</protein>
<comment type="caution">
    <text evidence="2">The sequence shown here is derived from an EMBL/GenBank/DDBJ whole genome shotgun (WGS) entry which is preliminary data.</text>
</comment>
<keyword evidence="1" id="KW-1133">Transmembrane helix</keyword>
<sequence>MQMIMDFISIYGIPIVIILSLIAFHNKYKKDREFLNIQNNGMEEKNTLKKYLKEVFIERARKRPFLSAIPQIGIIFSLAFILFFLYGIFIYIINPFLEFDELRENRGKVIGYKYNKKTRDKLIVKLHNEEIRDFYMLLPKKEEIEKWINKEIVIWTQPKESLFGEVAWHYVYGVENYHYIDFFDDKREKQFYNLDNVKEHYELHIKEYLEFSRNDKYRLYTAIKFLLFFIFCLWLVNRKPIKNSTKGMDNGKN</sequence>
<reference evidence="2 3" key="1">
    <citation type="submission" date="2014-01" db="EMBL/GenBank/DDBJ databases">
        <title>Development of a Comparative Genomic Fingerprinting Assay for High Resolution Genotyping of Arcobacter butzleri.</title>
        <authorList>
            <person name="Webb A.L."/>
            <person name="Inglis G.D."/>
            <person name="Kruczkiewicz P."/>
            <person name="Selinger L.B."/>
            <person name="Taboada E.N."/>
        </authorList>
    </citation>
    <scope>NUCLEOTIDE SEQUENCE [LARGE SCALE GENOMIC DNA]</scope>
    <source>
        <strain evidence="2 3">L352</strain>
    </source>
</reference>
<name>A0A837JCP5_9BACT</name>